<dbReference type="Gene3D" id="3.40.50.170">
    <property type="entry name" value="Formyl transferase, N-terminal domain"/>
    <property type="match status" value="1"/>
</dbReference>
<dbReference type="CDD" id="cd08645">
    <property type="entry name" value="FMT_core_GART"/>
    <property type="match status" value="1"/>
</dbReference>
<dbReference type="PANTHER" id="PTHR43369:SF2">
    <property type="entry name" value="PHOSPHORIBOSYLGLYCINAMIDE FORMYLTRANSFERASE"/>
    <property type="match status" value="1"/>
</dbReference>
<dbReference type="SUPFAM" id="SSF53328">
    <property type="entry name" value="Formyltransferase"/>
    <property type="match status" value="1"/>
</dbReference>
<dbReference type="AlphaFoldDB" id="A0A1E8CGL8"/>
<evidence type="ECO:0000259" key="7">
    <source>
        <dbReference type="Pfam" id="PF00551"/>
    </source>
</evidence>
<dbReference type="Pfam" id="PF00551">
    <property type="entry name" value="Formyl_trans_N"/>
    <property type="match status" value="1"/>
</dbReference>
<sequence>MAETFKPGQSSPGRSAAARPCQVVVLISGNGSNLQAIIDHSQAGGYQLAAVISNRADAYGLERATRSDIPTRVLDHKTFSSREAFDGQLMQEIDAFDPDLVVLAGFMRILSSGFVEHYAGRLLNIHPSLLPAYKGTQTHQRVLDAGELQHGASVHFVTAELDGGPVIRQAAIAITSNDTAESLAQRVAIEEHKIYPEVVSWFASGRLLMDADGILLDEQRLPTCGVQSEQTPI</sequence>
<dbReference type="InterPro" id="IPR004607">
    <property type="entry name" value="GART"/>
</dbReference>
<comment type="catalytic activity">
    <reaction evidence="5 6">
        <text>N(1)-(5-phospho-beta-D-ribosyl)glycinamide + (6R)-10-formyltetrahydrofolate = N(2)-formyl-N(1)-(5-phospho-beta-D-ribosyl)glycinamide + (6S)-5,6,7,8-tetrahydrofolate + H(+)</text>
        <dbReference type="Rhea" id="RHEA:15053"/>
        <dbReference type="ChEBI" id="CHEBI:15378"/>
        <dbReference type="ChEBI" id="CHEBI:57453"/>
        <dbReference type="ChEBI" id="CHEBI:143788"/>
        <dbReference type="ChEBI" id="CHEBI:147286"/>
        <dbReference type="ChEBI" id="CHEBI:195366"/>
        <dbReference type="EC" id="2.1.2.2"/>
    </reaction>
</comment>
<feature type="site" description="Raises pKa of active site His" evidence="6">
    <location>
        <position position="162"/>
    </location>
</feature>
<dbReference type="HAMAP" id="MF_01930">
    <property type="entry name" value="PurN"/>
    <property type="match status" value="1"/>
</dbReference>
<protein>
    <recommendedName>
        <fullName evidence="6">Phosphoribosylglycinamide formyltransferase</fullName>
        <ecNumber evidence="6">2.1.2.2</ecNumber>
    </recommendedName>
    <alternativeName>
        <fullName evidence="6">5'-phosphoribosylglycinamide transformylase</fullName>
    </alternativeName>
    <alternativeName>
        <fullName evidence="6">GAR transformylase</fullName>
        <shortName evidence="6">GART</shortName>
    </alternativeName>
</protein>
<organism evidence="8 9">
    <name type="scientific">Pseudohongiella acticola</name>
    <dbReference type="NCBI Taxonomy" id="1524254"/>
    <lineage>
        <taxon>Bacteria</taxon>
        <taxon>Pseudomonadati</taxon>
        <taxon>Pseudomonadota</taxon>
        <taxon>Gammaproteobacteria</taxon>
        <taxon>Pseudomonadales</taxon>
        <taxon>Pseudohongiellaceae</taxon>
        <taxon>Pseudohongiella</taxon>
    </lineage>
</organism>
<dbReference type="InterPro" id="IPR001555">
    <property type="entry name" value="GART_AS"/>
</dbReference>
<evidence type="ECO:0000256" key="2">
    <source>
        <dbReference type="ARBA" id="ARBA00022679"/>
    </source>
</evidence>
<dbReference type="UniPathway" id="UPA00074">
    <property type="reaction ID" value="UER00126"/>
</dbReference>
<evidence type="ECO:0000256" key="3">
    <source>
        <dbReference type="ARBA" id="ARBA00022755"/>
    </source>
</evidence>
<reference evidence="9" key="1">
    <citation type="submission" date="2016-07" db="EMBL/GenBank/DDBJ databases">
        <authorList>
            <person name="Florea S."/>
            <person name="Webb J.S."/>
            <person name="Jaromczyk J."/>
            <person name="Schardl C.L."/>
        </authorList>
    </citation>
    <scope>NUCLEOTIDE SEQUENCE [LARGE SCALE GENOMIC DNA]</scope>
    <source>
        <strain evidence="9">KCTC 42131</strain>
    </source>
</reference>
<evidence type="ECO:0000313" key="8">
    <source>
        <dbReference type="EMBL" id="OFE11542.1"/>
    </source>
</evidence>
<feature type="binding site" evidence="6">
    <location>
        <position position="124"/>
    </location>
    <ligand>
        <name>(6R)-10-formyltetrahydrofolate</name>
        <dbReference type="ChEBI" id="CHEBI:195366"/>
    </ligand>
</feature>
<accession>A0A1E8CGL8</accession>
<evidence type="ECO:0000256" key="1">
    <source>
        <dbReference type="ARBA" id="ARBA00005054"/>
    </source>
</evidence>
<evidence type="ECO:0000256" key="5">
    <source>
        <dbReference type="ARBA" id="ARBA00047664"/>
    </source>
</evidence>
<feature type="binding site" evidence="6">
    <location>
        <begin position="107"/>
        <end position="110"/>
    </location>
    <ligand>
        <name>(6R)-10-formyltetrahydrofolate</name>
        <dbReference type="ChEBI" id="CHEBI:195366"/>
    </ligand>
</feature>
<comment type="caution">
    <text evidence="8">The sequence shown here is derived from an EMBL/GenBank/DDBJ whole genome shotgun (WGS) entry which is preliminary data.</text>
</comment>
<dbReference type="EMBL" id="MASR01000002">
    <property type="protein sequence ID" value="OFE11542.1"/>
    <property type="molecule type" value="Genomic_DNA"/>
</dbReference>
<dbReference type="PROSITE" id="PS00373">
    <property type="entry name" value="GART"/>
    <property type="match status" value="1"/>
</dbReference>
<feature type="active site" description="Proton donor" evidence="6">
    <location>
        <position position="126"/>
    </location>
</feature>
<evidence type="ECO:0000256" key="6">
    <source>
        <dbReference type="HAMAP-Rule" id="MF_01930"/>
    </source>
</evidence>
<dbReference type="EC" id="2.1.2.2" evidence="6"/>
<dbReference type="NCBIfam" id="TIGR00639">
    <property type="entry name" value="PurN"/>
    <property type="match status" value="1"/>
</dbReference>
<dbReference type="OrthoDB" id="9806170at2"/>
<comment type="function">
    <text evidence="6">Catalyzes the transfer of a formyl group from 10-formyltetrahydrofolate to 5-phospho-ribosyl-glycinamide (GAR), producing 5-phospho-ribosyl-N-formylglycinamide (FGAR) and tetrahydrofolate.</text>
</comment>
<dbReference type="GO" id="GO:0006189">
    <property type="term" value="P:'de novo' IMP biosynthetic process"/>
    <property type="evidence" value="ECO:0007669"/>
    <property type="project" value="UniProtKB-UniRule"/>
</dbReference>
<dbReference type="InterPro" id="IPR036477">
    <property type="entry name" value="Formyl_transf_N_sf"/>
</dbReference>
<dbReference type="GO" id="GO:0004644">
    <property type="term" value="F:phosphoribosylglycinamide formyltransferase activity"/>
    <property type="evidence" value="ECO:0007669"/>
    <property type="project" value="UniProtKB-UniRule"/>
</dbReference>
<dbReference type="RefSeq" id="WP_070118792.1">
    <property type="nucleotide sequence ID" value="NZ_CAXATG010000005.1"/>
</dbReference>
<feature type="binding site" evidence="6">
    <location>
        <position position="82"/>
    </location>
    <ligand>
        <name>(6R)-10-formyltetrahydrofolate</name>
        <dbReference type="ChEBI" id="CHEBI:195366"/>
    </ligand>
</feature>
<dbReference type="STRING" id="1524254.PHACT_13455"/>
<evidence type="ECO:0000256" key="4">
    <source>
        <dbReference type="ARBA" id="ARBA00038440"/>
    </source>
</evidence>
<comment type="pathway">
    <text evidence="1 6">Purine metabolism; IMP biosynthesis via de novo pathway; N(2)-formyl-N(1)-(5-phospho-D-ribosyl)glycinamide from N(1)-(5-phospho-D-ribosyl)glycinamide (10-formyl THF route): step 1/1.</text>
</comment>
<gene>
    <name evidence="6" type="primary">purN</name>
    <name evidence="8" type="ORF">PHACT_13455</name>
</gene>
<dbReference type="InterPro" id="IPR002376">
    <property type="entry name" value="Formyl_transf_N"/>
</dbReference>
<keyword evidence="2 6" id="KW-0808">Transferase</keyword>
<keyword evidence="3 6" id="KW-0658">Purine biosynthesis</keyword>
<name>A0A1E8CGL8_9GAMM</name>
<keyword evidence="9" id="KW-1185">Reference proteome</keyword>
<dbReference type="GO" id="GO:0005829">
    <property type="term" value="C:cytosol"/>
    <property type="evidence" value="ECO:0007669"/>
    <property type="project" value="TreeGrafter"/>
</dbReference>
<proteinExistence type="inferred from homology"/>
<comment type="similarity">
    <text evidence="4 6">Belongs to the GART family.</text>
</comment>
<feature type="domain" description="Formyl transferase N-terminal" evidence="7">
    <location>
        <begin position="22"/>
        <end position="199"/>
    </location>
</feature>
<evidence type="ECO:0000313" key="9">
    <source>
        <dbReference type="Proteomes" id="UP000175669"/>
    </source>
</evidence>
<dbReference type="PANTHER" id="PTHR43369">
    <property type="entry name" value="PHOSPHORIBOSYLGLYCINAMIDE FORMYLTRANSFERASE"/>
    <property type="match status" value="1"/>
</dbReference>
<feature type="binding site" evidence="6">
    <location>
        <begin position="31"/>
        <end position="33"/>
    </location>
    <ligand>
        <name>N(1)-(5-phospho-beta-D-ribosyl)glycinamide</name>
        <dbReference type="ChEBI" id="CHEBI:143788"/>
    </ligand>
</feature>
<dbReference type="Proteomes" id="UP000175669">
    <property type="component" value="Unassembled WGS sequence"/>
</dbReference>